<dbReference type="InterPro" id="IPR003599">
    <property type="entry name" value="Ig_sub"/>
</dbReference>
<feature type="domain" description="Ig-like" evidence="9">
    <location>
        <begin position="294"/>
        <end position="368"/>
    </location>
</feature>
<dbReference type="InterPro" id="IPR013106">
    <property type="entry name" value="Ig_V-set"/>
</dbReference>
<keyword evidence="7" id="KW-0812">Transmembrane</keyword>
<gene>
    <name evidence="10" type="ORF">UPYG_G00243450</name>
</gene>
<dbReference type="GO" id="GO:0016020">
    <property type="term" value="C:membrane"/>
    <property type="evidence" value="ECO:0007669"/>
    <property type="project" value="UniProtKB-SubCell"/>
</dbReference>
<dbReference type="SMART" id="SM00408">
    <property type="entry name" value="IGc2"/>
    <property type="match status" value="2"/>
</dbReference>
<dbReference type="InterPro" id="IPR007110">
    <property type="entry name" value="Ig-like_dom"/>
</dbReference>
<keyword evidence="3 7" id="KW-0472">Membrane</keyword>
<organism evidence="10 11">
    <name type="scientific">Umbra pygmaea</name>
    <name type="common">Eastern mudminnow</name>
    <dbReference type="NCBI Taxonomy" id="75934"/>
    <lineage>
        <taxon>Eukaryota</taxon>
        <taxon>Metazoa</taxon>
        <taxon>Chordata</taxon>
        <taxon>Craniata</taxon>
        <taxon>Vertebrata</taxon>
        <taxon>Euteleostomi</taxon>
        <taxon>Actinopterygii</taxon>
        <taxon>Neopterygii</taxon>
        <taxon>Teleostei</taxon>
        <taxon>Protacanthopterygii</taxon>
        <taxon>Esociformes</taxon>
        <taxon>Umbridae</taxon>
        <taxon>Umbra</taxon>
    </lineage>
</organism>
<dbReference type="Gene3D" id="2.60.40.10">
    <property type="entry name" value="Immunoglobulins"/>
    <property type="match status" value="3"/>
</dbReference>
<evidence type="ECO:0000259" key="9">
    <source>
        <dbReference type="PROSITE" id="PS50835"/>
    </source>
</evidence>
<dbReference type="AlphaFoldDB" id="A0ABD0WKL7"/>
<dbReference type="InterPro" id="IPR036179">
    <property type="entry name" value="Ig-like_dom_sf"/>
</dbReference>
<evidence type="ECO:0000256" key="5">
    <source>
        <dbReference type="ARBA" id="ARBA00023180"/>
    </source>
</evidence>
<evidence type="ECO:0000256" key="8">
    <source>
        <dbReference type="SAM" id="SignalP"/>
    </source>
</evidence>
<keyword evidence="7" id="KW-1133">Transmembrane helix</keyword>
<protein>
    <recommendedName>
        <fullName evidence="9">Ig-like domain-containing protein</fullName>
    </recommendedName>
</protein>
<keyword evidence="4" id="KW-1015">Disulfide bond</keyword>
<keyword evidence="6" id="KW-0393">Immunoglobulin domain</keyword>
<dbReference type="InterPro" id="IPR003598">
    <property type="entry name" value="Ig_sub2"/>
</dbReference>
<dbReference type="Proteomes" id="UP001557470">
    <property type="component" value="Unassembled WGS sequence"/>
</dbReference>
<keyword evidence="11" id="KW-1185">Reference proteome</keyword>
<dbReference type="SMART" id="SM00409">
    <property type="entry name" value="IG"/>
    <property type="match status" value="2"/>
</dbReference>
<name>A0ABD0WKL7_UMBPY</name>
<evidence type="ECO:0000313" key="11">
    <source>
        <dbReference type="Proteomes" id="UP001557470"/>
    </source>
</evidence>
<evidence type="ECO:0000313" key="10">
    <source>
        <dbReference type="EMBL" id="KAL0970538.1"/>
    </source>
</evidence>
<dbReference type="SUPFAM" id="SSF48726">
    <property type="entry name" value="Immunoglobulin"/>
    <property type="match status" value="3"/>
</dbReference>
<dbReference type="Pfam" id="PF22705">
    <property type="entry name" value="C2-set_3"/>
    <property type="match status" value="1"/>
</dbReference>
<feature type="domain" description="Ig-like" evidence="9">
    <location>
        <begin position="152"/>
        <end position="240"/>
    </location>
</feature>
<feature type="chain" id="PRO_5044857478" description="Ig-like domain-containing protein" evidence="8">
    <location>
        <begin position="25"/>
        <end position="393"/>
    </location>
</feature>
<dbReference type="PANTHER" id="PTHR24100">
    <property type="entry name" value="BUTYROPHILIN"/>
    <property type="match status" value="1"/>
</dbReference>
<evidence type="ECO:0000256" key="1">
    <source>
        <dbReference type="ARBA" id="ARBA00004370"/>
    </source>
</evidence>
<keyword evidence="2 8" id="KW-0732">Signal</keyword>
<dbReference type="Pfam" id="PF13895">
    <property type="entry name" value="Ig_2"/>
    <property type="match status" value="1"/>
</dbReference>
<sequence>MKDYLMLLVFCSPLLTLHFSVCQANTGPVIGQSEPVVAVAGDDVILPCTLRNTVSTVNAVDESVEWQRLDLRPKEVHFYRNRDDDNNGIQNENYKGRTSLFTEEMKNGNISLKLTKVELSDAGNYTCFVPSLNSPDQKASVELIVVGAEGKPEVSIVGVNYTQYGVVLQCEAAVWHFKPDLTWLDSHGTILSAGPTETNHSTQGCFTVRGEVTAQKTDNNSFTCRVTQQQINLKMETQIHVPDRMFPDPRPELRPDPSQFWWGFVTGAFIVGPIVLIVLLILKRTDLPCINGGPVILESPALPVTEGHSVTLRCRCKTPPSDLTADFYKDGSLIRTEPTGEITIPLVNKSDEGFYSCSHSELAWMTVTGQSNKTPPPNEIQHREALFKQGENV</sequence>
<dbReference type="InterPro" id="IPR050504">
    <property type="entry name" value="IgSF_BTN/MOG"/>
</dbReference>
<dbReference type="InterPro" id="IPR013783">
    <property type="entry name" value="Ig-like_fold"/>
</dbReference>
<comment type="subcellular location">
    <subcellularLocation>
        <location evidence="1">Membrane</location>
    </subcellularLocation>
</comment>
<evidence type="ECO:0000256" key="2">
    <source>
        <dbReference type="ARBA" id="ARBA00022729"/>
    </source>
</evidence>
<dbReference type="GO" id="GO:0050863">
    <property type="term" value="P:regulation of T cell activation"/>
    <property type="evidence" value="ECO:0007669"/>
    <property type="project" value="UniProtKB-ARBA"/>
</dbReference>
<dbReference type="PROSITE" id="PS50835">
    <property type="entry name" value="IG_LIKE"/>
    <property type="match status" value="3"/>
</dbReference>
<evidence type="ECO:0000256" key="6">
    <source>
        <dbReference type="ARBA" id="ARBA00023319"/>
    </source>
</evidence>
<evidence type="ECO:0000256" key="4">
    <source>
        <dbReference type="ARBA" id="ARBA00023157"/>
    </source>
</evidence>
<dbReference type="EMBL" id="JAGEUA010000007">
    <property type="protein sequence ID" value="KAL0970538.1"/>
    <property type="molecule type" value="Genomic_DNA"/>
</dbReference>
<dbReference type="GO" id="GO:1903037">
    <property type="term" value="P:regulation of leukocyte cell-cell adhesion"/>
    <property type="evidence" value="ECO:0007669"/>
    <property type="project" value="UniProtKB-ARBA"/>
</dbReference>
<accession>A0ABD0WKL7</accession>
<evidence type="ECO:0000256" key="7">
    <source>
        <dbReference type="SAM" id="Phobius"/>
    </source>
</evidence>
<dbReference type="InterPro" id="IPR053896">
    <property type="entry name" value="BTN3A2-like_Ig-C"/>
</dbReference>
<reference evidence="10 11" key="1">
    <citation type="submission" date="2024-06" db="EMBL/GenBank/DDBJ databases">
        <authorList>
            <person name="Pan Q."/>
            <person name="Wen M."/>
            <person name="Jouanno E."/>
            <person name="Zahm M."/>
            <person name="Klopp C."/>
            <person name="Cabau C."/>
            <person name="Louis A."/>
            <person name="Berthelot C."/>
            <person name="Parey E."/>
            <person name="Roest Crollius H."/>
            <person name="Montfort J."/>
            <person name="Robinson-Rechavi M."/>
            <person name="Bouchez O."/>
            <person name="Lampietro C."/>
            <person name="Lopez Roques C."/>
            <person name="Donnadieu C."/>
            <person name="Postlethwait J."/>
            <person name="Bobe J."/>
            <person name="Verreycken H."/>
            <person name="Guiguen Y."/>
        </authorList>
    </citation>
    <scope>NUCLEOTIDE SEQUENCE [LARGE SCALE GENOMIC DNA]</scope>
    <source>
        <strain evidence="10">Up_M1</strain>
        <tissue evidence="10">Testis</tissue>
    </source>
</reference>
<feature type="signal peptide" evidence="8">
    <location>
        <begin position="1"/>
        <end position="24"/>
    </location>
</feature>
<proteinExistence type="predicted"/>
<dbReference type="PANTHER" id="PTHR24100:SF151">
    <property type="entry name" value="ICOS LIGAND"/>
    <property type="match status" value="1"/>
</dbReference>
<feature type="domain" description="Ig-like" evidence="9">
    <location>
        <begin position="28"/>
        <end position="144"/>
    </location>
</feature>
<dbReference type="Pfam" id="PF07686">
    <property type="entry name" value="V-set"/>
    <property type="match status" value="1"/>
</dbReference>
<dbReference type="FunFam" id="2.60.40.10:FF:000142">
    <property type="entry name" value="V-set domain-containing T-cell activation inhibitor 1"/>
    <property type="match status" value="1"/>
</dbReference>
<feature type="transmembrane region" description="Helical" evidence="7">
    <location>
        <begin position="260"/>
        <end position="282"/>
    </location>
</feature>
<dbReference type="SMART" id="SM00406">
    <property type="entry name" value="IGv"/>
    <property type="match status" value="1"/>
</dbReference>
<comment type="caution">
    <text evidence="10">The sequence shown here is derived from an EMBL/GenBank/DDBJ whole genome shotgun (WGS) entry which is preliminary data.</text>
</comment>
<keyword evidence="5" id="KW-0325">Glycoprotein</keyword>
<evidence type="ECO:0000256" key="3">
    <source>
        <dbReference type="ARBA" id="ARBA00023136"/>
    </source>
</evidence>